<dbReference type="GO" id="GO:0004729">
    <property type="term" value="F:oxygen-dependent protoporphyrinogen oxidase activity"/>
    <property type="evidence" value="ECO:0007669"/>
    <property type="project" value="UniProtKB-UniRule"/>
</dbReference>
<dbReference type="Gene3D" id="1.10.3110.10">
    <property type="entry name" value="protoporphyrinogen ix oxidase, domain 3"/>
    <property type="match status" value="1"/>
</dbReference>
<comment type="cofactor">
    <cofactor evidence="2 12">
        <name>FAD</name>
        <dbReference type="ChEBI" id="CHEBI:57692"/>
    </cofactor>
</comment>
<protein>
    <recommendedName>
        <fullName evidence="7 12">Coproporphyrinogen III oxidase</fullName>
        <ecNumber evidence="6 12">1.3.3.15</ecNumber>
    </recommendedName>
</protein>
<evidence type="ECO:0000256" key="7">
    <source>
        <dbReference type="ARBA" id="ARBA00019046"/>
    </source>
</evidence>
<dbReference type="GO" id="GO:0006783">
    <property type="term" value="P:heme biosynthetic process"/>
    <property type="evidence" value="ECO:0007669"/>
    <property type="project" value="UniProtKB-UniRule"/>
</dbReference>
<dbReference type="InterPro" id="IPR004572">
    <property type="entry name" value="Protoporphyrinogen_oxidase"/>
</dbReference>
<dbReference type="AlphaFoldDB" id="A0A077MAR2"/>
<dbReference type="OrthoDB" id="3450553at2"/>
<dbReference type="PANTHER" id="PTHR42923:SF3">
    <property type="entry name" value="PROTOPORPHYRINOGEN OXIDASE"/>
    <property type="match status" value="1"/>
</dbReference>
<comment type="subcellular location">
    <subcellularLocation>
        <location evidence="12">Cytoplasm</location>
    </subcellularLocation>
</comment>
<evidence type="ECO:0000256" key="11">
    <source>
        <dbReference type="ARBA" id="ARBA00023133"/>
    </source>
</evidence>
<evidence type="ECO:0000256" key="4">
    <source>
        <dbReference type="ARBA" id="ARBA00004744"/>
    </source>
</evidence>
<dbReference type="GO" id="GO:0005737">
    <property type="term" value="C:cytoplasm"/>
    <property type="evidence" value="ECO:0007669"/>
    <property type="project" value="UniProtKB-SubCell"/>
</dbReference>
<organism evidence="14 15">
    <name type="scientific">Nostocoides jenkinsii Ben 74</name>
    <dbReference type="NCBI Taxonomy" id="1193518"/>
    <lineage>
        <taxon>Bacteria</taxon>
        <taxon>Bacillati</taxon>
        <taxon>Actinomycetota</taxon>
        <taxon>Actinomycetes</taxon>
        <taxon>Micrococcales</taxon>
        <taxon>Intrasporangiaceae</taxon>
        <taxon>Nostocoides</taxon>
    </lineage>
</organism>
<dbReference type="Gene3D" id="3.90.660.20">
    <property type="entry name" value="Protoporphyrinogen oxidase, mitochondrial, domain 2"/>
    <property type="match status" value="1"/>
</dbReference>
<keyword evidence="10 12" id="KW-0560">Oxidoreductase</keyword>
<keyword evidence="12" id="KW-0963">Cytoplasm</keyword>
<keyword evidence="8 12" id="KW-0285">Flavoprotein</keyword>
<comment type="catalytic activity">
    <reaction evidence="1">
        <text>coproporphyrinogen III + 3 O2 = coproporphyrin III + 3 H2O2</text>
        <dbReference type="Rhea" id="RHEA:43436"/>
        <dbReference type="ChEBI" id="CHEBI:15379"/>
        <dbReference type="ChEBI" id="CHEBI:16240"/>
        <dbReference type="ChEBI" id="CHEBI:57309"/>
        <dbReference type="ChEBI" id="CHEBI:131725"/>
        <dbReference type="EC" id="1.3.3.15"/>
    </reaction>
    <physiologicalReaction direction="left-to-right" evidence="1">
        <dbReference type="Rhea" id="RHEA:43437"/>
    </physiologicalReaction>
</comment>
<dbReference type="UniPathway" id="UPA00252"/>
<evidence type="ECO:0000256" key="6">
    <source>
        <dbReference type="ARBA" id="ARBA00012402"/>
    </source>
</evidence>
<feature type="domain" description="Amine oxidase" evidence="13">
    <location>
        <begin position="11"/>
        <end position="457"/>
    </location>
</feature>
<evidence type="ECO:0000313" key="14">
    <source>
        <dbReference type="EMBL" id="CCI51877.1"/>
    </source>
</evidence>
<dbReference type="InterPro" id="IPR050464">
    <property type="entry name" value="Zeta_carotene_desat/Oxidored"/>
</dbReference>
<evidence type="ECO:0000256" key="3">
    <source>
        <dbReference type="ARBA" id="ARBA00002185"/>
    </source>
</evidence>
<comment type="similarity">
    <text evidence="5 12">Belongs to the protoporphyrinogen/coproporphyrinogen oxidase family. Coproporphyrinogen III oxidase subfamily.</text>
</comment>
<name>A0A077MAR2_9MICO</name>
<evidence type="ECO:0000256" key="5">
    <source>
        <dbReference type="ARBA" id="ARBA00008310"/>
    </source>
</evidence>
<evidence type="ECO:0000256" key="8">
    <source>
        <dbReference type="ARBA" id="ARBA00022630"/>
    </source>
</evidence>
<evidence type="ECO:0000256" key="9">
    <source>
        <dbReference type="ARBA" id="ARBA00022827"/>
    </source>
</evidence>
<evidence type="ECO:0000256" key="1">
    <source>
        <dbReference type="ARBA" id="ARBA00001755"/>
    </source>
</evidence>
<keyword evidence="11 12" id="KW-0350">Heme biosynthesis</keyword>
<evidence type="ECO:0000256" key="10">
    <source>
        <dbReference type="ARBA" id="ARBA00023002"/>
    </source>
</evidence>
<dbReference type="RefSeq" id="WP_084733539.1">
    <property type="nucleotide sequence ID" value="NZ_HF571038.1"/>
</dbReference>
<evidence type="ECO:0000259" key="13">
    <source>
        <dbReference type="Pfam" id="PF01593"/>
    </source>
</evidence>
<dbReference type="SUPFAM" id="SSF51905">
    <property type="entry name" value="FAD/NAD(P)-binding domain"/>
    <property type="match status" value="1"/>
</dbReference>
<evidence type="ECO:0000313" key="15">
    <source>
        <dbReference type="Proteomes" id="UP000035720"/>
    </source>
</evidence>
<dbReference type="STRING" id="1193518.BN13_130019"/>
<evidence type="ECO:0000256" key="12">
    <source>
        <dbReference type="RuleBase" id="RU364052"/>
    </source>
</evidence>
<accession>A0A077MAR2</accession>
<dbReference type="PANTHER" id="PTHR42923">
    <property type="entry name" value="PROTOPORPHYRINOGEN OXIDASE"/>
    <property type="match status" value="1"/>
</dbReference>
<dbReference type="EMBL" id="CAJC01000035">
    <property type="protein sequence ID" value="CCI51877.1"/>
    <property type="molecule type" value="Genomic_DNA"/>
</dbReference>
<dbReference type="Proteomes" id="UP000035720">
    <property type="component" value="Unassembled WGS sequence"/>
</dbReference>
<evidence type="ECO:0000256" key="2">
    <source>
        <dbReference type="ARBA" id="ARBA00001974"/>
    </source>
</evidence>
<keyword evidence="15" id="KW-1185">Reference proteome</keyword>
<dbReference type="Pfam" id="PF01593">
    <property type="entry name" value="Amino_oxidase"/>
    <property type="match status" value="1"/>
</dbReference>
<dbReference type="EC" id="1.3.3.15" evidence="6 12"/>
<reference evidence="14 15" key="1">
    <citation type="journal article" date="2013" name="ISME J.">
        <title>A metabolic model for members of the genus Tetrasphaera involved in enhanced biological phosphorus removal.</title>
        <authorList>
            <person name="Kristiansen R."/>
            <person name="Nguyen H.T.T."/>
            <person name="Saunders A.M."/>
            <person name="Nielsen J.L."/>
            <person name="Wimmer R."/>
            <person name="Le V.Q."/>
            <person name="McIlroy S.J."/>
            <person name="Petrovski S."/>
            <person name="Seviour R.J."/>
            <person name="Calteau A."/>
            <person name="Nielsen K.L."/>
            <person name="Nielsen P.H."/>
        </authorList>
    </citation>
    <scope>NUCLEOTIDE SEQUENCE [LARGE SCALE GENOMIC DNA]</scope>
    <source>
        <strain evidence="14 15">Ben 74</strain>
    </source>
</reference>
<gene>
    <name evidence="14" type="ORF">BN13_130019</name>
</gene>
<dbReference type="Gene3D" id="3.50.50.60">
    <property type="entry name" value="FAD/NAD(P)-binding domain"/>
    <property type="match status" value="1"/>
</dbReference>
<dbReference type="InterPro" id="IPR036188">
    <property type="entry name" value="FAD/NAD-bd_sf"/>
</dbReference>
<dbReference type="NCBIfam" id="TIGR00562">
    <property type="entry name" value="proto_IX_ox"/>
    <property type="match status" value="1"/>
</dbReference>
<keyword evidence="9 12" id="KW-0274">FAD</keyword>
<comment type="caution">
    <text evidence="14">The sequence shown here is derived from an EMBL/GenBank/DDBJ whole genome shotgun (WGS) entry which is preliminary data.</text>
</comment>
<comment type="function">
    <text evidence="3 12">Involved in coproporphyrin-dependent heme b biosynthesis. Catalyzes the oxidation of coproporphyrinogen III to coproporphyrin III.</text>
</comment>
<sequence length="465" mass="48071">MRRIVIVGGGIAGLSAAWELVSRWRGDVDVTVLDGADRVGGKLRREVIGGRLVDVGAESMLATRPEAVDLITEIGAADLLVTPATSSASVLSRGRLHPLPRGTLMGIPGDAADARGILDEAEEARARDEWPHPRLDSDVSVGDFVGAALGPAVVDRLVEPLLGGVYAGHAASLSLAATMPTVYAAASRARPLLDLVAEHRQAVLSGTGASPFVGIRGGVGHLPGLVEQAIRDAGGAVRSHQMVRAVESTGSAWHVTSGPVPDARVTECDGVILATPAAATRRLLGPLAPSAGEALSEIETASVALVTFAFPTTGTPELSGSGFLVPPIEGLAIKAATFSSQKWGWLADAARTVRYVRVSLGRHGDEADLQQHDDDLADLALRELGQVTGLSFPAPLDIHVQRWGGGLPQYAVGHLTRVARIRAAMSALPRLEVAGAAYTGVGIPAVIASGREAARALATDLGLRD</sequence>
<dbReference type="SUPFAM" id="SSF54373">
    <property type="entry name" value="FAD-linked reductases, C-terminal domain"/>
    <property type="match status" value="1"/>
</dbReference>
<proteinExistence type="inferred from homology"/>
<dbReference type="InterPro" id="IPR002937">
    <property type="entry name" value="Amino_oxidase"/>
</dbReference>
<comment type="pathway">
    <text evidence="4 12">Porphyrin-containing compound metabolism; protoheme biosynthesis.</text>
</comment>